<protein>
    <recommendedName>
        <fullName evidence="11">Nucleoside diphosphate kinase</fullName>
        <ecNumber evidence="11">2.7.4.6</ecNumber>
    </recommendedName>
</protein>
<reference evidence="13 14" key="1">
    <citation type="journal article" date="2024" name="Nat. Commun.">
        <title>Phylogenomics reveals the evolutionary origins of lichenization in chlorophyte algae.</title>
        <authorList>
            <person name="Puginier C."/>
            <person name="Libourel C."/>
            <person name="Otte J."/>
            <person name="Skaloud P."/>
            <person name="Haon M."/>
            <person name="Grisel S."/>
            <person name="Petersen M."/>
            <person name="Berrin J.G."/>
            <person name="Delaux P.M."/>
            <person name="Dal Grande F."/>
            <person name="Keller J."/>
        </authorList>
    </citation>
    <scope>NUCLEOTIDE SEQUENCE [LARGE SCALE GENOMIC DNA]</scope>
    <source>
        <strain evidence="13 14">SAG 2145</strain>
    </source>
</reference>
<evidence type="ECO:0000256" key="10">
    <source>
        <dbReference type="RuleBase" id="RU004011"/>
    </source>
</evidence>
<dbReference type="Pfam" id="PF00334">
    <property type="entry name" value="NDK"/>
    <property type="match status" value="1"/>
</dbReference>
<dbReference type="InterPro" id="IPR023005">
    <property type="entry name" value="Nucleoside_diP_kinase_AS"/>
</dbReference>
<keyword evidence="7 11" id="KW-0418">Kinase</keyword>
<evidence type="ECO:0000256" key="8">
    <source>
        <dbReference type="ARBA" id="ARBA00022840"/>
    </source>
</evidence>
<evidence type="ECO:0000256" key="4">
    <source>
        <dbReference type="ARBA" id="ARBA00008142"/>
    </source>
</evidence>
<keyword evidence="8 11" id="KW-0067">ATP-binding</keyword>
<dbReference type="GO" id="GO:0006183">
    <property type="term" value="P:GTP biosynthetic process"/>
    <property type="evidence" value="ECO:0007669"/>
    <property type="project" value="InterPro"/>
</dbReference>
<dbReference type="CDD" id="cd04413">
    <property type="entry name" value="NDPk_I"/>
    <property type="match status" value="1"/>
</dbReference>
<comment type="similarity">
    <text evidence="4 9 10">Belongs to the NDK family.</text>
</comment>
<dbReference type="SMART" id="SM00562">
    <property type="entry name" value="NDK"/>
    <property type="match status" value="1"/>
</dbReference>
<dbReference type="NCBIfam" id="NF001908">
    <property type="entry name" value="PRK00668.1"/>
    <property type="match status" value="1"/>
</dbReference>
<dbReference type="PRINTS" id="PR01243">
    <property type="entry name" value="NUCDPKINASE"/>
</dbReference>
<dbReference type="GO" id="GO:0006228">
    <property type="term" value="P:UTP biosynthetic process"/>
    <property type="evidence" value="ECO:0007669"/>
    <property type="project" value="InterPro"/>
</dbReference>
<evidence type="ECO:0000256" key="3">
    <source>
        <dbReference type="ARBA" id="ARBA00001946"/>
    </source>
</evidence>
<feature type="binding site" evidence="9">
    <location>
        <position position="129"/>
    </location>
    <ligand>
        <name>ATP</name>
        <dbReference type="ChEBI" id="CHEBI:30616"/>
    </ligand>
</feature>
<dbReference type="InterPro" id="IPR001564">
    <property type="entry name" value="Nucleoside_diP_kinase"/>
</dbReference>
<evidence type="ECO:0000256" key="1">
    <source>
        <dbReference type="ARBA" id="ARBA00000082"/>
    </source>
</evidence>
<feature type="binding site" evidence="9">
    <location>
        <position position="163"/>
    </location>
    <ligand>
        <name>ATP</name>
        <dbReference type="ChEBI" id="CHEBI:30616"/>
    </ligand>
</feature>
<dbReference type="PANTHER" id="PTHR11349">
    <property type="entry name" value="NUCLEOSIDE DIPHOSPHATE KINASE"/>
    <property type="match status" value="1"/>
</dbReference>
<feature type="binding site" evidence="9">
    <location>
        <position position="174"/>
    </location>
    <ligand>
        <name>ATP</name>
        <dbReference type="ChEBI" id="CHEBI:30616"/>
    </ligand>
</feature>
<comment type="caution">
    <text evidence="13">The sequence shown here is derived from an EMBL/GenBank/DDBJ whole genome shotgun (WGS) entry which is preliminary data.</text>
</comment>
<evidence type="ECO:0000313" key="13">
    <source>
        <dbReference type="EMBL" id="KAK9817463.1"/>
    </source>
</evidence>
<proteinExistence type="inferred from homology"/>
<dbReference type="FunFam" id="3.30.70.141:FF:000002">
    <property type="entry name" value="Nucleoside diphosphate kinase"/>
    <property type="match status" value="1"/>
</dbReference>
<dbReference type="GO" id="GO:0005524">
    <property type="term" value="F:ATP binding"/>
    <property type="evidence" value="ECO:0007669"/>
    <property type="project" value="UniProtKB-KW"/>
</dbReference>
<dbReference type="InterPro" id="IPR036850">
    <property type="entry name" value="NDK-like_dom_sf"/>
</dbReference>
<dbReference type="HAMAP" id="MF_00451">
    <property type="entry name" value="NDP_kinase"/>
    <property type="match status" value="1"/>
</dbReference>
<sequence>MASKLSVSNSLAGASHIHVQPVCLHRGPVRSARCLSQKATSGGSCFANGIRLHNCCSSTARRAGQRAPLDVVCEISYVMVKPDGVQRGLVGEIIGRFERKGFKLKALQMRKCTREIAEEHYKDLKEKPFFKDLVDYILSGPVVAMVWEGNGVVASARKLIGATNPLNAEPGTIRGDLAIQTGRNVVHGSDSPDNGERETGLWFQGDATVEWSQTIQPWLTE</sequence>
<evidence type="ECO:0000256" key="6">
    <source>
        <dbReference type="ARBA" id="ARBA00022741"/>
    </source>
</evidence>
<evidence type="ECO:0000256" key="2">
    <source>
        <dbReference type="ARBA" id="ARBA00000937"/>
    </source>
</evidence>
<gene>
    <name evidence="13" type="ORF">WJX74_006204</name>
</gene>
<dbReference type="AlphaFoldDB" id="A0AAW1Q9G7"/>
<comment type="catalytic activity">
    <reaction evidence="2">
        <text>a ribonucleoside 5'-diphosphate + ATP = a ribonucleoside 5'-triphosphate + ADP</text>
        <dbReference type="Rhea" id="RHEA:18113"/>
        <dbReference type="ChEBI" id="CHEBI:30616"/>
        <dbReference type="ChEBI" id="CHEBI:57930"/>
        <dbReference type="ChEBI" id="CHEBI:61557"/>
        <dbReference type="ChEBI" id="CHEBI:456216"/>
        <dbReference type="EC" id="2.7.4.6"/>
    </reaction>
</comment>
<evidence type="ECO:0000256" key="9">
    <source>
        <dbReference type="PROSITE-ProRule" id="PRU00706"/>
    </source>
</evidence>
<comment type="cofactor">
    <cofactor evidence="3">
        <name>Mg(2+)</name>
        <dbReference type="ChEBI" id="CHEBI:18420"/>
    </cofactor>
</comment>
<organism evidence="13 14">
    <name type="scientific">Apatococcus lobatus</name>
    <dbReference type="NCBI Taxonomy" id="904363"/>
    <lineage>
        <taxon>Eukaryota</taxon>
        <taxon>Viridiplantae</taxon>
        <taxon>Chlorophyta</taxon>
        <taxon>core chlorophytes</taxon>
        <taxon>Trebouxiophyceae</taxon>
        <taxon>Chlorellales</taxon>
        <taxon>Chlorellaceae</taxon>
        <taxon>Apatococcus</taxon>
    </lineage>
</organism>
<dbReference type="EC" id="2.7.4.6" evidence="11"/>
<evidence type="ECO:0000313" key="14">
    <source>
        <dbReference type="Proteomes" id="UP001438707"/>
    </source>
</evidence>
<dbReference type="InterPro" id="IPR034907">
    <property type="entry name" value="NDK-like_dom"/>
</dbReference>
<dbReference type="SUPFAM" id="SSF54919">
    <property type="entry name" value="Nucleoside diphosphate kinase, NDK"/>
    <property type="match status" value="1"/>
</dbReference>
<keyword evidence="14" id="KW-1185">Reference proteome</keyword>
<evidence type="ECO:0000256" key="11">
    <source>
        <dbReference type="RuleBase" id="RU004013"/>
    </source>
</evidence>
<evidence type="ECO:0000256" key="7">
    <source>
        <dbReference type="ARBA" id="ARBA00022777"/>
    </source>
</evidence>
<keyword evidence="5 11" id="KW-0808">Transferase</keyword>
<dbReference type="GO" id="GO:0006241">
    <property type="term" value="P:CTP biosynthetic process"/>
    <property type="evidence" value="ECO:0007669"/>
    <property type="project" value="InterPro"/>
</dbReference>
<dbReference type="GO" id="GO:0004550">
    <property type="term" value="F:nucleoside diphosphate kinase activity"/>
    <property type="evidence" value="ECO:0007669"/>
    <property type="project" value="UniProtKB-EC"/>
</dbReference>
<feature type="binding site" evidence="9">
    <location>
        <position position="81"/>
    </location>
    <ligand>
        <name>ATP</name>
        <dbReference type="ChEBI" id="CHEBI:30616"/>
    </ligand>
</feature>
<evidence type="ECO:0000259" key="12">
    <source>
        <dbReference type="SMART" id="SM00562"/>
    </source>
</evidence>
<dbReference type="EMBL" id="JALJOS010000069">
    <property type="protein sequence ID" value="KAK9817463.1"/>
    <property type="molecule type" value="Genomic_DNA"/>
</dbReference>
<feature type="domain" description="Nucleoside diphosphate kinase-like" evidence="12">
    <location>
        <begin position="73"/>
        <end position="210"/>
    </location>
</feature>
<dbReference type="Gene3D" id="3.30.70.141">
    <property type="entry name" value="Nucleoside diphosphate kinase-like domain"/>
    <property type="match status" value="1"/>
</dbReference>
<dbReference type="PROSITE" id="PS00469">
    <property type="entry name" value="NDPK"/>
    <property type="match status" value="1"/>
</dbReference>
<accession>A0AAW1Q9G7</accession>
<evidence type="ECO:0000256" key="5">
    <source>
        <dbReference type="ARBA" id="ARBA00022679"/>
    </source>
</evidence>
<dbReference type="Proteomes" id="UP001438707">
    <property type="component" value="Unassembled WGS sequence"/>
</dbReference>
<name>A0AAW1Q9G7_9CHLO</name>
<dbReference type="PROSITE" id="PS51374">
    <property type="entry name" value="NDPK_LIKE"/>
    <property type="match status" value="1"/>
</dbReference>
<keyword evidence="6 11" id="KW-0547">Nucleotide-binding</keyword>
<comment type="catalytic activity">
    <reaction evidence="1 11">
        <text>a 2'-deoxyribonucleoside 5'-diphosphate + ATP = a 2'-deoxyribonucleoside 5'-triphosphate + ADP</text>
        <dbReference type="Rhea" id="RHEA:44640"/>
        <dbReference type="ChEBI" id="CHEBI:30616"/>
        <dbReference type="ChEBI" id="CHEBI:61560"/>
        <dbReference type="ChEBI" id="CHEBI:73316"/>
        <dbReference type="ChEBI" id="CHEBI:456216"/>
        <dbReference type="EC" id="2.7.4.6"/>
    </reaction>
</comment>
<feature type="binding site" evidence="9">
    <location>
        <position position="184"/>
    </location>
    <ligand>
        <name>ATP</name>
        <dbReference type="ChEBI" id="CHEBI:30616"/>
    </ligand>
</feature>
<feature type="active site" description="Pros-phosphohistidine intermediate" evidence="9">
    <location>
        <position position="187"/>
    </location>
</feature>
<feature type="binding site" evidence="9">
    <location>
        <position position="157"/>
    </location>
    <ligand>
        <name>ATP</name>
        <dbReference type="ChEBI" id="CHEBI:30616"/>
    </ligand>
</feature>